<dbReference type="GO" id="GO:0016020">
    <property type="term" value="C:membrane"/>
    <property type="evidence" value="ECO:0007669"/>
    <property type="project" value="UniProtKB-UniRule"/>
</dbReference>
<dbReference type="Gene3D" id="3.30.1330.60">
    <property type="entry name" value="OmpA-like domain"/>
    <property type="match status" value="1"/>
</dbReference>
<dbReference type="AlphaFoldDB" id="A0A932GP36"/>
<reference evidence="3" key="1">
    <citation type="submission" date="2020-07" db="EMBL/GenBank/DDBJ databases">
        <title>Huge and variable diversity of episymbiotic CPR bacteria and DPANN archaea in groundwater ecosystems.</title>
        <authorList>
            <person name="He C.Y."/>
            <person name="Keren R."/>
            <person name="Whittaker M."/>
            <person name="Farag I.F."/>
            <person name="Doudna J."/>
            <person name="Cate J.H.D."/>
            <person name="Banfield J.F."/>
        </authorList>
    </citation>
    <scope>NUCLEOTIDE SEQUENCE</scope>
    <source>
        <strain evidence="3">NC_groundwater_717_Ag_S-0.2um_59_8</strain>
    </source>
</reference>
<dbReference type="Pfam" id="PF00691">
    <property type="entry name" value="OmpA"/>
    <property type="match status" value="1"/>
</dbReference>
<dbReference type="EMBL" id="JACPSX010000095">
    <property type="protein sequence ID" value="MBI3014494.1"/>
    <property type="molecule type" value="Genomic_DNA"/>
</dbReference>
<dbReference type="CDD" id="cd07185">
    <property type="entry name" value="OmpA_C-like"/>
    <property type="match status" value="1"/>
</dbReference>
<dbReference type="SUPFAM" id="SSF103088">
    <property type="entry name" value="OmpA-like"/>
    <property type="match status" value="1"/>
</dbReference>
<evidence type="ECO:0000259" key="2">
    <source>
        <dbReference type="PROSITE" id="PS51123"/>
    </source>
</evidence>
<dbReference type="PANTHER" id="PTHR30329:SF21">
    <property type="entry name" value="LIPOPROTEIN YIAD-RELATED"/>
    <property type="match status" value="1"/>
</dbReference>
<dbReference type="Proteomes" id="UP000741360">
    <property type="component" value="Unassembled WGS sequence"/>
</dbReference>
<comment type="caution">
    <text evidence="3">The sequence shown here is derived from an EMBL/GenBank/DDBJ whole genome shotgun (WGS) entry which is preliminary data.</text>
</comment>
<proteinExistence type="predicted"/>
<feature type="domain" description="OmpA-like" evidence="2">
    <location>
        <begin position="1"/>
        <end position="118"/>
    </location>
</feature>
<sequence length="118" mass="13311">GIILYASGGVLFESGTSAIEGGFRPFLFRMADLLKRVPYKVLVEGHTDDVPINTPQYPSNWELSSGRASSVVRFFIEETGLPPQRFSAVGYASYKPRFELTPENRARNRRVEMIILKE</sequence>
<dbReference type="PANTHER" id="PTHR30329">
    <property type="entry name" value="STATOR ELEMENT OF FLAGELLAR MOTOR COMPLEX"/>
    <property type="match status" value="1"/>
</dbReference>
<evidence type="ECO:0000313" key="3">
    <source>
        <dbReference type="EMBL" id="MBI3014494.1"/>
    </source>
</evidence>
<dbReference type="InterPro" id="IPR050330">
    <property type="entry name" value="Bact_OuterMem_StrucFunc"/>
</dbReference>
<feature type="non-terminal residue" evidence="3">
    <location>
        <position position="1"/>
    </location>
</feature>
<gene>
    <name evidence="3" type="ORF">HYY65_05405</name>
</gene>
<dbReference type="InterPro" id="IPR036737">
    <property type="entry name" value="OmpA-like_sf"/>
</dbReference>
<dbReference type="InterPro" id="IPR006665">
    <property type="entry name" value="OmpA-like"/>
</dbReference>
<evidence type="ECO:0000256" key="1">
    <source>
        <dbReference type="PROSITE-ProRule" id="PRU00473"/>
    </source>
</evidence>
<keyword evidence="1" id="KW-0472">Membrane</keyword>
<name>A0A932GP36_UNCTE</name>
<evidence type="ECO:0000313" key="4">
    <source>
        <dbReference type="Proteomes" id="UP000741360"/>
    </source>
</evidence>
<protein>
    <submittedName>
        <fullName evidence="3">OmpA family protein</fullName>
    </submittedName>
</protein>
<dbReference type="PROSITE" id="PS51123">
    <property type="entry name" value="OMPA_2"/>
    <property type="match status" value="1"/>
</dbReference>
<organism evidence="3 4">
    <name type="scientific">Tectimicrobiota bacterium</name>
    <dbReference type="NCBI Taxonomy" id="2528274"/>
    <lineage>
        <taxon>Bacteria</taxon>
        <taxon>Pseudomonadati</taxon>
        <taxon>Nitrospinota/Tectimicrobiota group</taxon>
        <taxon>Candidatus Tectimicrobiota</taxon>
    </lineage>
</organism>
<accession>A0A932GP36</accession>